<dbReference type="InterPro" id="IPR050833">
    <property type="entry name" value="Poly_Biosynth_Transport"/>
</dbReference>
<reference evidence="7 8" key="1">
    <citation type="submission" date="2019-07" db="EMBL/GenBank/DDBJ databases">
        <title>Whole genome shotgun sequence of Cellulomonas soli NBRC 109434.</title>
        <authorList>
            <person name="Hosoyama A."/>
            <person name="Uohara A."/>
            <person name="Ohji S."/>
            <person name="Ichikawa N."/>
        </authorList>
    </citation>
    <scope>NUCLEOTIDE SEQUENCE [LARGE SCALE GENOMIC DNA]</scope>
    <source>
        <strain evidence="7 8">NBRC 109434</strain>
    </source>
</reference>
<dbReference type="PANTHER" id="PTHR30250:SF11">
    <property type="entry name" value="O-ANTIGEN TRANSPORTER-RELATED"/>
    <property type="match status" value="1"/>
</dbReference>
<feature type="transmembrane region" description="Helical" evidence="6">
    <location>
        <begin position="320"/>
        <end position="341"/>
    </location>
</feature>
<feature type="transmembrane region" description="Helical" evidence="6">
    <location>
        <begin position="141"/>
        <end position="161"/>
    </location>
</feature>
<feature type="transmembrane region" description="Helical" evidence="6">
    <location>
        <begin position="84"/>
        <end position="106"/>
    </location>
</feature>
<proteinExistence type="predicted"/>
<gene>
    <name evidence="7" type="ORF">CSO01_00280</name>
</gene>
<feature type="transmembrane region" description="Helical" evidence="6">
    <location>
        <begin position="373"/>
        <end position="392"/>
    </location>
</feature>
<sequence length="416" mass="42484">MTRSFWGRLAGFAGLPAISLITPLLVLPVLGRAAGADGWASLLVGESVGTLAAIVVNYGWNNAGPPRVAEADTATRLRLYRESLLVRGALAVGALPVMVVVCASLSADGFLVPTVLMGLAGAVPGLSFAWYAVGVGDPRPIAVYEAVPRVVAAAVSSALILWTGQMVFYPLLAVSVSLGGIWLFGRTLGRSTAPGPGVRDIGRLLVRDRAVAVADMATGAFGTVPVPVASRVASPSAASSYASADKLYKYGQYVPITLANALQSWTVEVAPPGRPRRLRLALVGHGLLGVVGAALLAVLGPTVSGLLFGQDVRAARDVCLWLALAFAVVSVRMSLVRHFLLPAGRARAVLIGTALGAALGVVGMLTIGRAAGAAGVAASLAVAELVTAVLLVQPALRHLTVVEEEAASWTTSSGQG</sequence>
<evidence type="ECO:0000256" key="3">
    <source>
        <dbReference type="ARBA" id="ARBA00022692"/>
    </source>
</evidence>
<feature type="transmembrane region" description="Helical" evidence="6">
    <location>
        <begin position="12"/>
        <end position="33"/>
    </location>
</feature>
<dbReference type="OrthoDB" id="4826415at2"/>
<comment type="subcellular location">
    <subcellularLocation>
        <location evidence="1">Cell membrane</location>
        <topology evidence="1">Multi-pass membrane protein</topology>
    </subcellularLocation>
</comment>
<comment type="caution">
    <text evidence="7">The sequence shown here is derived from an EMBL/GenBank/DDBJ whole genome shotgun (WGS) entry which is preliminary data.</text>
</comment>
<feature type="transmembrane region" description="Helical" evidence="6">
    <location>
        <begin position="39"/>
        <end position="60"/>
    </location>
</feature>
<dbReference type="GO" id="GO:0005886">
    <property type="term" value="C:plasma membrane"/>
    <property type="evidence" value="ECO:0007669"/>
    <property type="project" value="UniProtKB-SubCell"/>
</dbReference>
<evidence type="ECO:0008006" key="9">
    <source>
        <dbReference type="Google" id="ProtNLM"/>
    </source>
</evidence>
<dbReference type="PANTHER" id="PTHR30250">
    <property type="entry name" value="PST FAMILY PREDICTED COLANIC ACID TRANSPORTER"/>
    <property type="match status" value="1"/>
</dbReference>
<feature type="transmembrane region" description="Helical" evidence="6">
    <location>
        <begin position="348"/>
        <end position="367"/>
    </location>
</feature>
<feature type="transmembrane region" description="Helical" evidence="6">
    <location>
        <begin position="112"/>
        <end position="134"/>
    </location>
</feature>
<evidence type="ECO:0000313" key="7">
    <source>
        <dbReference type="EMBL" id="GEP67313.1"/>
    </source>
</evidence>
<evidence type="ECO:0000256" key="1">
    <source>
        <dbReference type="ARBA" id="ARBA00004651"/>
    </source>
</evidence>
<dbReference type="AlphaFoldDB" id="A0A512P7Y0"/>
<keyword evidence="8" id="KW-1185">Reference proteome</keyword>
<accession>A0A512P7Y0</accession>
<dbReference type="EMBL" id="BKAL01000001">
    <property type="protein sequence ID" value="GEP67313.1"/>
    <property type="molecule type" value="Genomic_DNA"/>
</dbReference>
<organism evidence="7 8">
    <name type="scientific">Cellulomonas soli</name>
    <dbReference type="NCBI Taxonomy" id="931535"/>
    <lineage>
        <taxon>Bacteria</taxon>
        <taxon>Bacillati</taxon>
        <taxon>Actinomycetota</taxon>
        <taxon>Actinomycetes</taxon>
        <taxon>Micrococcales</taxon>
        <taxon>Cellulomonadaceae</taxon>
        <taxon>Cellulomonas</taxon>
    </lineage>
</organism>
<feature type="transmembrane region" description="Helical" evidence="6">
    <location>
        <begin position="167"/>
        <end position="185"/>
    </location>
</feature>
<name>A0A512P7Y0_9CELL</name>
<evidence type="ECO:0000256" key="4">
    <source>
        <dbReference type="ARBA" id="ARBA00022989"/>
    </source>
</evidence>
<keyword evidence="5 6" id="KW-0472">Membrane</keyword>
<keyword evidence="4 6" id="KW-1133">Transmembrane helix</keyword>
<dbReference type="Proteomes" id="UP000321798">
    <property type="component" value="Unassembled WGS sequence"/>
</dbReference>
<protein>
    <recommendedName>
        <fullName evidence="9">Polysaccharide biosynthesis protein</fullName>
    </recommendedName>
</protein>
<keyword evidence="2" id="KW-1003">Cell membrane</keyword>
<keyword evidence="3 6" id="KW-0812">Transmembrane</keyword>
<evidence type="ECO:0000313" key="8">
    <source>
        <dbReference type="Proteomes" id="UP000321798"/>
    </source>
</evidence>
<evidence type="ECO:0000256" key="6">
    <source>
        <dbReference type="SAM" id="Phobius"/>
    </source>
</evidence>
<evidence type="ECO:0000256" key="2">
    <source>
        <dbReference type="ARBA" id="ARBA00022475"/>
    </source>
</evidence>
<dbReference type="RefSeq" id="WP_146951112.1">
    <property type="nucleotide sequence ID" value="NZ_BAABBJ010000005.1"/>
</dbReference>
<evidence type="ECO:0000256" key="5">
    <source>
        <dbReference type="ARBA" id="ARBA00023136"/>
    </source>
</evidence>
<feature type="transmembrane region" description="Helical" evidence="6">
    <location>
        <begin position="280"/>
        <end position="300"/>
    </location>
</feature>